<evidence type="ECO:0000259" key="6">
    <source>
        <dbReference type="Pfam" id="PF25371"/>
    </source>
</evidence>
<keyword evidence="2 7" id="KW-0489">Methyltransferase</keyword>
<evidence type="ECO:0000313" key="7">
    <source>
        <dbReference type="EMBL" id="MDQ0472384.1"/>
    </source>
</evidence>
<evidence type="ECO:0000256" key="4">
    <source>
        <dbReference type="ARBA" id="ARBA00022691"/>
    </source>
</evidence>
<feature type="domain" description="DUF7884" evidence="6">
    <location>
        <begin position="11"/>
        <end position="79"/>
    </location>
</feature>
<keyword evidence="8" id="KW-1185">Reference proteome</keyword>
<dbReference type="GO" id="GO:0032259">
    <property type="term" value="P:methylation"/>
    <property type="evidence" value="ECO:0007669"/>
    <property type="project" value="UniProtKB-KW"/>
</dbReference>
<dbReference type="InterPro" id="IPR029063">
    <property type="entry name" value="SAM-dependent_MTases_sf"/>
</dbReference>
<proteinExistence type="inferred from homology"/>
<comment type="similarity">
    <text evidence="1">Belongs to the CFA/CMAS family.</text>
</comment>
<sequence length="413" mass="46953">MDRFLKSLIRTGTLSITYADGTTGCYGAGEPHVALRIHDKATQWRLVFHPELAVGEAFMDGRITVESGGDVFDMLAVFMRNLGWSSEQGPLGAITAKLRWLLRRLQQYNPAGTSRQNVAHHYDLKDELFDLFLDQDRQYSCAYFPDLDTELDEAQAQKKRHIAAKLLLKPGVKVLDIGSGWGGLGLYISQVSRADVTGITLSQEQHRVSNQRAQGAGIADRVRFEMRDYRQESRRYDRVVSVGMFEHVGVNHYDAYFRKVAELLTDDGVALIHSIGRSDGPGATNPWIRKYIFPGGYSPALSEVLPAIERAGLVVTDVEILRLHYAETLKHWRQRFNQNRDRIRALYDERFCRMWDFYLAASEGAFRWGGHMVFQVQVAKAVETVPMTRDYIGEAERRLPLDLAPTRRQEAAE</sequence>
<dbReference type="EMBL" id="JAUSVX010000012">
    <property type="protein sequence ID" value="MDQ0472384.1"/>
    <property type="molecule type" value="Genomic_DNA"/>
</dbReference>
<dbReference type="EC" id="2.1.1.79" evidence="7"/>
<dbReference type="InterPro" id="IPR057206">
    <property type="entry name" value="DUF7884"/>
</dbReference>
<keyword evidence="4" id="KW-0949">S-adenosyl-L-methionine</keyword>
<protein>
    <submittedName>
        <fullName evidence="7">Cyclopropane-fatty-acyl-phospholipid synthase</fullName>
        <ecNumber evidence="7">2.1.1.79</ecNumber>
    </submittedName>
</protein>
<dbReference type="Pfam" id="PF02353">
    <property type="entry name" value="CMAS"/>
    <property type="match status" value="1"/>
</dbReference>
<evidence type="ECO:0000256" key="3">
    <source>
        <dbReference type="ARBA" id="ARBA00022679"/>
    </source>
</evidence>
<dbReference type="Pfam" id="PF25371">
    <property type="entry name" value="DUF7884"/>
    <property type="match status" value="1"/>
</dbReference>
<evidence type="ECO:0000256" key="5">
    <source>
        <dbReference type="ARBA" id="ARBA00023098"/>
    </source>
</evidence>
<dbReference type="PANTHER" id="PTHR43667">
    <property type="entry name" value="CYCLOPROPANE-FATTY-ACYL-PHOSPHOLIPID SYNTHASE"/>
    <property type="match status" value="1"/>
</dbReference>
<evidence type="ECO:0000256" key="1">
    <source>
        <dbReference type="ARBA" id="ARBA00010815"/>
    </source>
</evidence>
<dbReference type="Proteomes" id="UP001242480">
    <property type="component" value="Unassembled WGS sequence"/>
</dbReference>
<gene>
    <name evidence="7" type="ORF">QO011_005413</name>
</gene>
<keyword evidence="3 7" id="KW-0808">Transferase</keyword>
<dbReference type="CDD" id="cd02440">
    <property type="entry name" value="AdoMet_MTases"/>
    <property type="match status" value="1"/>
</dbReference>
<dbReference type="InterPro" id="IPR050723">
    <property type="entry name" value="CFA/CMAS"/>
</dbReference>
<name>A0ABU0JDM7_9HYPH</name>
<dbReference type="PANTHER" id="PTHR43667:SF1">
    <property type="entry name" value="CYCLOPROPANE-FATTY-ACYL-PHOSPHOLIPID SYNTHASE"/>
    <property type="match status" value="1"/>
</dbReference>
<comment type="caution">
    <text evidence="7">The sequence shown here is derived from an EMBL/GenBank/DDBJ whole genome shotgun (WGS) entry which is preliminary data.</text>
</comment>
<keyword evidence="5" id="KW-0443">Lipid metabolism</keyword>
<dbReference type="Gene3D" id="3.40.50.150">
    <property type="entry name" value="Vaccinia Virus protein VP39"/>
    <property type="match status" value="1"/>
</dbReference>
<evidence type="ECO:0000256" key="2">
    <source>
        <dbReference type="ARBA" id="ARBA00022603"/>
    </source>
</evidence>
<dbReference type="GO" id="GO:0008825">
    <property type="term" value="F:cyclopropane-fatty-acyl-phospholipid synthase activity"/>
    <property type="evidence" value="ECO:0007669"/>
    <property type="project" value="UniProtKB-EC"/>
</dbReference>
<dbReference type="PIRSF" id="PIRSF003085">
    <property type="entry name" value="CMAS"/>
    <property type="match status" value="1"/>
</dbReference>
<reference evidence="7 8" key="1">
    <citation type="submission" date="2023-07" db="EMBL/GenBank/DDBJ databases">
        <title>Genomic Encyclopedia of Type Strains, Phase IV (KMG-IV): sequencing the most valuable type-strain genomes for metagenomic binning, comparative biology and taxonomic classification.</title>
        <authorList>
            <person name="Goeker M."/>
        </authorList>
    </citation>
    <scope>NUCLEOTIDE SEQUENCE [LARGE SCALE GENOMIC DNA]</scope>
    <source>
        <strain evidence="7 8">DSM 19619</strain>
    </source>
</reference>
<accession>A0ABU0JDM7</accession>
<evidence type="ECO:0000313" key="8">
    <source>
        <dbReference type="Proteomes" id="UP001242480"/>
    </source>
</evidence>
<organism evidence="7 8">
    <name type="scientific">Labrys wisconsinensis</name>
    <dbReference type="NCBI Taxonomy" id="425677"/>
    <lineage>
        <taxon>Bacteria</taxon>
        <taxon>Pseudomonadati</taxon>
        <taxon>Pseudomonadota</taxon>
        <taxon>Alphaproteobacteria</taxon>
        <taxon>Hyphomicrobiales</taxon>
        <taxon>Xanthobacteraceae</taxon>
        <taxon>Labrys</taxon>
    </lineage>
</organism>
<dbReference type="InterPro" id="IPR003333">
    <property type="entry name" value="CMAS"/>
</dbReference>
<dbReference type="SUPFAM" id="SSF53335">
    <property type="entry name" value="S-adenosyl-L-methionine-dependent methyltransferases"/>
    <property type="match status" value="1"/>
</dbReference>